<gene>
    <name evidence="1" type="ORF">UVI_02050630</name>
</gene>
<dbReference type="Proteomes" id="UP000054053">
    <property type="component" value="Unassembled WGS sequence"/>
</dbReference>
<dbReference type="AlphaFoldDB" id="A0A1B5KX68"/>
<comment type="caution">
    <text evidence="1">The sequence shown here is derived from an EMBL/GenBank/DDBJ whole genome shotgun (WGS) entry which is preliminary data.</text>
</comment>
<evidence type="ECO:0000313" key="2">
    <source>
        <dbReference type="Proteomes" id="UP000054053"/>
    </source>
</evidence>
<dbReference type="EMBL" id="BBTG02000036">
    <property type="protein sequence ID" value="GAO15632.1"/>
    <property type="molecule type" value="Genomic_DNA"/>
</dbReference>
<accession>A0A1B5KX68</accession>
<proteinExistence type="predicted"/>
<sequence>MIVELLHEDWRYNPLKDCQVVQQGDREVVGILLELVQARQDEGAEIAQDVPLLAEDLERLPVLRHQHDDGDADLERAGPSESVHLSGAVCTHYEGPVEVDAVDLQLQGLGDAFGAGLDELDVGSEDVQEAEDVSDVSSRGPAVRVEGIHDVSCRGPALRVDGKEEREEGE</sequence>
<protein>
    <submittedName>
        <fullName evidence="1">Uncharacterized protein</fullName>
    </submittedName>
</protein>
<reference evidence="2" key="1">
    <citation type="journal article" date="2016" name="Genome Announc.">
        <title>Genome sequence of Ustilaginoidea virens IPU010, a rice pathogenic fungus causing false smut.</title>
        <authorList>
            <person name="Kumagai T."/>
            <person name="Ishii T."/>
            <person name="Terai G."/>
            <person name="Umemura M."/>
            <person name="Machida M."/>
            <person name="Asai K."/>
        </authorList>
    </citation>
    <scope>NUCLEOTIDE SEQUENCE [LARGE SCALE GENOMIC DNA]</scope>
    <source>
        <strain evidence="2">IPU010</strain>
    </source>
</reference>
<name>A0A1B5KX68_USTVR</name>
<organism evidence="1 2">
    <name type="scientific">Ustilaginoidea virens</name>
    <name type="common">Rice false smut fungus</name>
    <name type="synonym">Villosiclava virens</name>
    <dbReference type="NCBI Taxonomy" id="1159556"/>
    <lineage>
        <taxon>Eukaryota</taxon>
        <taxon>Fungi</taxon>
        <taxon>Dikarya</taxon>
        <taxon>Ascomycota</taxon>
        <taxon>Pezizomycotina</taxon>
        <taxon>Sordariomycetes</taxon>
        <taxon>Hypocreomycetidae</taxon>
        <taxon>Hypocreales</taxon>
        <taxon>Clavicipitaceae</taxon>
        <taxon>Ustilaginoidea</taxon>
    </lineage>
</organism>
<evidence type="ECO:0000313" key="1">
    <source>
        <dbReference type="EMBL" id="GAO15632.1"/>
    </source>
</evidence>